<dbReference type="EMBL" id="KZ824302">
    <property type="protein sequence ID" value="RAL09609.1"/>
    <property type="molecule type" value="Genomic_DNA"/>
</dbReference>
<evidence type="ECO:0000313" key="3">
    <source>
        <dbReference type="EMBL" id="RAL09609.1"/>
    </source>
</evidence>
<feature type="compositionally biased region" description="Pro residues" evidence="1">
    <location>
        <begin position="349"/>
        <end position="359"/>
    </location>
</feature>
<sequence>MSISKSDWISSASARAFAGQLNPTSELDIQTKAYPESLTHEADANDRRRMNGIYYDLAPEEGEVYHGAEIARKALQAKCDEFFAAQEDRAPKTSPSRFRRHRKSGSRQLVGVEIKDAELYTVEHVKALAQQTRDKWMDGTGKISRNFNTICNNLDAHRAIFECFPSENVYTSVLCSAVSMIIQASVNYSTIAEQLSSHINTLSDRILVCTRWVDTFDEPIMQARLSSIYGAFFDFFTEVAAWYLKPWYSRVVDSFNSHCAPKYQATVSSIERSLDLMTEYGVTLIADGVLKLSRSAAYVREAMTKWRTEFKEVETFRKELGQYMYTLLETTAAQENHVRQLEQLHHPQAPTPAPQPPSIPAATPEENNPTPCTPQTVSRAEAAQYCTDLETFIHAVGASDGIDLATDTPFIRLDAVLVRRLGAWLQSSEQSSCETLWISSPHERGERTSADWAAIKVIQVAIRAKGPFISHVGRRPHPSEIAAGFSGTPGEAGLLAMVYSLILQLLQFRPEEDAVQLPLDMLVAMSECREDGAGWRAALEVFRMLLAGTPVLGYCIVSGLVEMEADAEERCRAFLDVLLGHAPLGLRVLLATSGRSALLPGYVGVEGQLRTDRSAHAMGGMGRVGGLF</sequence>
<accession>A0A395HQ40</accession>
<gene>
    <name evidence="3" type="ORF">BO97DRAFT_445307</name>
</gene>
<evidence type="ECO:0000313" key="4">
    <source>
        <dbReference type="Proteomes" id="UP000248961"/>
    </source>
</evidence>
<feature type="region of interest" description="Disordered" evidence="1">
    <location>
        <begin position="347"/>
        <end position="375"/>
    </location>
</feature>
<organism evidence="3 4">
    <name type="scientific">Aspergillus homomorphus (strain CBS 101889)</name>
    <dbReference type="NCBI Taxonomy" id="1450537"/>
    <lineage>
        <taxon>Eukaryota</taxon>
        <taxon>Fungi</taxon>
        <taxon>Dikarya</taxon>
        <taxon>Ascomycota</taxon>
        <taxon>Pezizomycotina</taxon>
        <taxon>Eurotiomycetes</taxon>
        <taxon>Eurotiomycetidae</taxon>
        <taxon>Eurotiales</taxon>
        <taxon>Aspergillaceae</taxon>
        <taxon>Aspergillus</taxon>
        <taxon>Aspergillus subgen. Circumdati</taxon>
    </lineage>
</organism>
<dbReference type="RefSeq" id="XP_025548763.1">
    <property type="nucleotide sequence ID" value="XM_025698535.1"/>
</dbReference>
<feature type="compositionally biased region" description="Low complexity" evidence="1">
    <location>
        <begin position="360"/>
        <end position="375"/>
    </location>
</feature>
<keyword evidence="4" id="KW-1185">Reference proteome</keyword>
<dbReference type="Proteomes" id="UP000248961">
    <property type="component" value="Unassembled WGS sequence"/>
</dbReference>
<dbReference type="AlphaFoldDB" id="A0A395HQ40"/>
<dbReference type="STRING" id="1450537.A0A395HQ40"/>
<dbReference type="Pfam" id="PF24809">
    <property type="entry name" value="DUF7708"/>
    <property type="match status" value="1"/>
</dbReference>
<feature type="domain" description="DUF7708" evidence="2">
    <location>
        <begin position="147"/>
        <end position="279"/>
    </location>
</feature>
<dbReference type="InterPro" id="IPR056125">
    <property type="entry name" value="DUF7708"/>
</dbReference>
<dbReference type="VEuPathDB" id="FungiDB:BO97DRAFT_445307"/>
<dbReference type="OrthoDB" id="4840035at2759"/>
<evidence type="ECO:0000259" key="2">
    <source>
        <dbReference type="Pfam" id="PF24809"/>
    </source>
</evidence>
<reference evidence="3 4" key="1">
    <citation type="submission" date="2018-02" db="EMBL/GenBank/DDBJ databases">
        <title>The genomes of Aspergillus section Nigri reveals drivers in fungal speciation.</title>
        <authorList>
            <consortium name="DOE Joint Genome Institute"/>
            <person name="Vesth T.C."/>
            <person name="Nybo J."/>
            <person name="Theobald S."/>
            <person name="Brandl J."/>
            <person name="Frisvad J.C."/>
            <person name="Nielsen K.F."/>
            <person name="Lyhne E.K."/>
            <person name="Kogle M.E."/>
            <person name="Kuo A."/>
            <person name="Riley R."/>
            <person name="Clum A."/>
            <person name="Nolan M."/>
            <person name="Lipzen A."/>
            <person name="Salamov A."/>
            <person name="Henrissat B."/>
            <person name="Wiebenga A."/>
            <person name="De vries R.P."/>
            <person name="Grigoriev I.V."/>
            <person name="Mortensen U.H."/>
            <person name="Andersen M.R."/>
            <person name="Baker S.E."/>
        </authorList>
    </citation>
    <scope>NUCLEOTIDE SEQUENCE [LARGE SCALE GENOMIC DNA]</scope>
    <source>
        <strain evidence="3 4">CBS 101889</strain>
    </source>
</reference>
<protein>
    <recommendedName>
        <fullName evidence="2">DUF7708 domain-containing protein</fullName>
    </recommendedName>
</protein>
<evidence type="ECO:0000256" key="1">
    <source>
        <dbReference type="SAM" id="MobiDB-lite"/>
    </source>
</evidence>
<dbReference type="GeneID" id="37202824"/>
<proteinExistence type="predicted"/>
<name>A0A395HQ40_ASPHC</name>